<dbReference type="WBParaSite" id="PgE025_g002_t01">
    <property type="protein sequence ID" value="PgE025_g002_t01"/>
    <property type="gene ID" value="PgE025_g002"/>
</dbReference>
<accession>A0A914ZXP5</accession>
<evidence type="ECO:0000313" key="2">
    <source>
        <dbReference type="WBParaSite" id="PgE025_g002_t01"/>
    </source>
</evidence>
<proteinExistence type="predicted"/>
<name>A0A914ZXP5_PARUN</name>
<protein>
    <submittedName>
        <fullName evidence="2 3">Uncharacterized protein</fullName>
    </submittedName>
</protein>
<organism evidence="1 2">
    <name type="scientific">Parascaris univalens</name>
    <name type="common">Nematode worm</name>
    <dbReference type="NCBI Taxonomy" id="6257"/>
    <lineage>
        <taxon>Eukaryota</taxon>
        <taxon>Metazoa</taxon>
        <taxon>Ecdysozoa</taxon>
        <taxon>Nematoda</taxon>
        <taxon>Chromadorea</taxon>
        <taxon>Rhabditida</taxon>
        <taxon>Spirurina</taxon>
        <taxon>Ascaridomorpha</taxon>
        <taxon>Ascaridoidea</taxon>
        <taxon>Ascarididae</taxon>
        <taxon>Parascaris</taxon>
    </lineage>
</organism>
<dbReference type="Proteomes" id="UP000887569">
    <property type="component" value="Unplaced"/>
</dbReference>
<sequence length="126" mass="14742">MKWNQRKSQLDDSSHHSRSLHSLKRRHFACFIHCAHDGLVKFIFRYKMNLTKGNEPVVICCLGRAGCLQFCCSADPFILKCGVQLIGSLKWSAISSRTVRPHVSHLTLFKVHHVWYDIIHWWHLSF</sequence>
<dbReference type="AlphaFoldDB" id="A0A914ZXP5"/>
<evidence type="ECO:0000313" key="3">
    <source>
        <dbReference type="WBParaSite" id="PgE025_g002_t02"/>
    </source>
</evidence>
<dbReference type="WBParaSite" id="PgE025_g002_t02">
    <property type="protein sequence ID" value="PgE025_g002_t02"/>
    <property type="gene ID" value="PgE025_g002"/>
</dbReference>
<keyword evidence="1" id="KW-1185">Reference proteome</keyword>
<evidence type="ECO:0000313" key="1">
    <source>
        <dbReference type="Proteomes" id="UP000887569"/>
    </source>
</evidence>
<reference evidence="2 3" key="1">
    <citation type="submission" date="2022-11" db="UniProtKB">
        <authorList>
            <consortium name="WormBaseParasite"/>
        </authorList>
    </citation>
    <scope>IDENTIFICATION</scope>
</reference>